<dbReference type="CDD" id="cd00093">
    <property type="entry name" value="HTH_XRE"/>
    <property type="match status" value="1"/>
</dbReference>
<dbReference type="CDD" id="cd06529">
    <property type="entry name" value="S24_LexA-like"/>
    <property type="match status" value="1"/>
</dbReference>
<dbReference type="PROSITE" id="PS50943">
    <property type="entry name" value="HTH_CROC1"/>
    <property type="match status" value="1"/>
</dbReference>
<dbReference type="InterPro" id="IPR015927">
    <property type="entry name" value="Peptidase_S24_S26A/B/C"/>
</dbReference>
<protein>
    <submittedName>
        <fullName evidence="2">LexA repressor</fullName>
        <ecNumber evidence="2">3.4.21.88</ecNumber>
    </submittedName>
</protein>
<feature type="domain" description="HTH cro/C1-type" evidence="1">
    <location>
        <begin position="17"/>
        <end position="64"/>
    </location>
</feature>
<organism evidence="2">
    <name type="scientific">bioreactor metagenome</name>
    <dbReference type="NCBI Taxonomy" id="1076179"/>
    <lineage>
        <taxon>unclassified sequences</taxon>
        <taxon>metagenomes</taxon>
        <taxon>ecological metagenomes</taxon>
    </lineage>
</organism>
<dbReference type="Gene3D" id="1.10.260.40">
    <property type="entry name" value="lambda repressor-like DNA-binding domains"/>
    <property type="match status" value="1"/>
</dbReference>
<gene>
    <name evidence="2" type="primary">lexA_14</name>
    <name evidence="2" type="ORF">SDC9_54245</name>
</gene>
<sequence length="208" mass="22682">MIFLDAVDRIFTLLDLKGIEQKAFASAIGTTSSRVSEWKARKSQSFKNYLPKIAEALGTTVDYLLLGEVKTLSTRTQKGVLIPVLGNVAAGIPIEAVENIVDYEEIDSAMASSGEHFGLRLQGISMEPRMREGDVVIVRKQPDADTGDVVVVLVNGQSATVKKLKKGQDGITLIPLNPAFDPMYFSCKEVETLPVSILGRVVELRAKF</sequence>
<dbReference type="AlphaFoldDB" id="A0A644X188"/>
<dbReference type="GO" id="GO:0004252">
    <property type="term" value="F:serine-type endopeptidase activity"/>
    <property type="evidence" value="ECO:0007669"/>
    <property type="project" value="UniProtKB-EC"/>
</dbReference>
<reference evidence="2" key="1">
    <citation type="submission" date="2019-08" db="EMBL/GenBank/DDBJ databases">
        <authorList>
            <person name="Kucharzyk K."/>
            <person name="Murdoch R.W."/>
            <person name="Higgins S."/>
            <person name="Loffler F."/>
        </authorList>
    </citation>
    <scope>NUCLEOTIDE SEQUENCE</scope>
</reference>
<dbReference type="InterPro" id="IPR050077">
    <property type="entry name" value="LexA_repressor"/>
</dbReference>
<proteinExistence type="predicted"/>
<comment type="caution">
    <text evidence="2">The sequence shown here is derived from an EMBL/GenBank/DDBJ whole genome shotgun (WGS) entry which is preliminary data.</text>
</comment>
<dbReference type="SMART" id="SM00530">
    <property type="entry name" value="HTH_XRE"/>
    <property type="match status" value="1"/>
</dbReference>
<dbReference type="SUPFAM" id="SSF51306">
    <property type="entry name" value="LexA/Signal peptidase"/>
    <property type="match status" value="1"/>
</dbReference>
<dbReference type="EMBL" id="VSSQ01001391">
    <property type="protein sequence ID" value="MPM07934.1"/>
    <property type="molecule type" value="Genomic_DNA"/>
</dbReference>
<evidence type="ECO:0000313" key="2">
    <source>
        <dbReference type="EMBL" id="MPM07934.1"/>
    </source>
</evidence>
<dbReference type="InterPro" id="IPR036286">
    <property type="entry name" value="LexA/Signal_pep-like_sf"/>
</dbReference>
<accession>A0A644X188</accession>
<keyword evidence="2" id="KW-0378">Hydrolase</keyword>
<dbReference type="SUPFAM" id="SSF47413">
    <property type="entry name" value="lambda repressor-like DNA-binding domains"/>
    <property type="match status" value="1"/>
</dbReference>
<dbReference type="EC" id="3.4.21.88" evidence="2"/>
<dbReference type="Pfam" id="PF00717">
    <property type="entry name" value="Peptidase_S24"/>
    <property type="match status" value="1"/>
</dbReference>
<dbReference type="InterPro" id="IPR010982">
    <property type="entry name" value="Lambda_DNA-bd_dom_sf"/>
</dbReference>
<name>A0A644X188_9ZZZZ</name>
<dbReference type="InterPro" id="IPR001387">
    <property type="entry name" value="Cro/C1-type_HTH"/>
</dbReference>
<dbReference type="PANTHER" id="PTHR33516:SF2">
    <property type="entry name" value="LEXA REPRESSOR-RELATED"/>
    <property type="match status" value="1"/>
</dbReference>
<dbReference type="GO" id="GO:0003677">
    <property type="term" value="F:DNA binding"/>
    <property type="evidence" value="ECO:0007669"/>
    <property type="project" value="InterPro"/>
</dbReference>
<dbReference type="PANTHER" id="PTHR33516">
    <property type="entry name" value="LEXA REPRESSOR"/>
    <property type="match status" value="1"/>
</dbReference>
<dbReference type="InterPro" id="IPR039418">
    <property type="entry name" value="LexA-like"/>
</dbReference>
<evidence type="ECO:0000259" key="1">
    <source>
        <dbReference type="PROSITE" id="PS50943"/>
    </source>
</evidence>
<dbReference type="Gene3D" id="2.10.109.10">
    <property type="entry name" value="Umud Fragment, subunit A"/>
    <property type="match status" value="1"/>
</dbReference>